<keyword evidence="3" id="KW-0433">Leucine-rich repeat</keyword>
<evidence type="ECO:0000256" key="11">
    <source>
        <dbReference type="PROSITE-ProRule" id="PRU10141"/>
    </source>
</evidence>
<dbReference type="InterPro" id="IPR017441">
    <property type="entry name" value="Protein_kinase_ATP_BS"/>
</dbReference>
<name>A0A1J7G8Z0_LUPAN</name>
<feature type="region of interest" description="Disordered" evidence="12">
    <location>
        <begin position="283"/>
        <end position="309"/>
    </location>
</feature>
<dbReference type="GO" id="GO:0004672">
    <property type="term" value="F:protein kinase activity"/>
    <property type="evidence" value="ECO:0007669"/>
    <property type="project" value="InterPro"/>
</dbReference>
<evidence type="ECO:0000256" key="8">
    <source>
        <dbReference type="ARBA" id="ARBA00022840"/>
    </source>
</evidence>
<feature type="binding site" evidence="11">
    <location>
        <position position="368"/>
    </location>
    <ligand>
        <name>ATP</name>
        <dbReference type="ChEBI" id="CHEBI:30616"/>
    </ligand>
</feature>
<dbReference type="PROSITE" id="PS51450">
    <property type="entry name" value="LRR"/>
    <property type="match status" value="1"/>
</dbReference>
<feature type="compositionally biased region" description="Basic and acidic residues" evidence="12">
    <location>
        <begin position="293"/>
        <end position="309"/>
    </location>
</feature>
<gene>
    <name evidence="16" type="ORF">TanjilG_18257</name>
</gene>
<dbReference type="Gene3D" id="1.10.510.10">
    <property type="entry name" value="Transferase(Phosphotransferase) domain 1"/>
    <property type="match status" value="1"/>
</dbReference>
<dbReference type="Gene3D" id="3.30.200.20">
    <property type="entry name" value="Phosphorylase Kinase, domain 1"/>
    <property type="match status" value="1"/>
</dbReference>
<keyword evidence="7 11" id="KW-0547">Nucleotide-binding</keyword>
<dbReference type="Pfam" id="PF08263">
    <property type="entry name" value="LRRNT_2"/>
    <property type="match status" value="1"/>
</dbReference>
<dbReference type="PANTHER" id="PTHR48010">
    <property type="entry name" value="OS05G0588300 PROTEIN"/>
    <property type="match status" value="1"/>
</dbReference>
<dbReference type="FunFam" id="3.80.10.10:FF:000234">
    <property type="entry name" value="Probable inactive receptor kinase RLK902"/>
    <property type="match status" value="1"/>
</dbReference>
<dbReference type="InterPro" id="IPR013210">
    <property type="entry name" value="LRR_N_plant-typ"/>
</dbReference>
<proteinExistence type="predicted"/>
<dbReference type="KEGG" id="lang:109328283"/>
<protein>
    <recommendedName>
        <fullName evidence="15">Protein kinase domain-containing protein</fullName>
    </recommendedName>
</protein>
<dbReference type="Pfam" id="PF07714">
    <property type="entry name" value="PK_Tyr_Ser-Thr"/>
    <property type="match status" value="1"/>
</dbReference>
<dbReference type="PANTHER" id="PTHR48010:SF1">
    <property type="entry name" value="PROTEIN KINASE DOMAIN-CONTAINING PROTEIN"/>
    <property type="match status" value="1"/>
</dbReference>
<evidence type="ECO:0000256" key="1">
    <source>
        <dbReference type="ARBA" id="ARBA00004370"/>
    </source>
</evidence>
<evidence type="ECO:0000256" key="6">
    <source>
        <dbReference type="ARBA" id="ARBA00022737"/>
    </source>
</evidence>
<keyword evidence="4 13" id="KW-0812">Transmembrane</keyword>
<evidence type="ECO:0000256" key="5">
    <source>
        <dbReference type="ARBA" id="ARBA00022729"/>
    </source>
</evidence>
<reference evidence="16 17" key="1">
    <citation type="journal article" date="2017" name="Plant Biotechnol. J.">
        <title>A comprehensive draft genome sequence for lupin (Lupinus angustifolius), an emerging health food: insights into plant-microbe interactions and legume evolution.</title>
        <authorList>
            <person name="Hane J.K."/>
            <person name="Ming Y."/>
            <person name="Kamphuis L.G."/>
            <person name="Nelson M.N."/>
            <person name="Garg G."/>
            <person name="Atkins C.A."/>
            <person name="Bayer P.E."/>
            <person name="Bravo A."/>
            <person name="Bringans S."/>
            <person name="Cannon S."/>
            <person name="Edwards D."/>
            <person name="Foley R."/>
            <person name="Gao L.L."/>
            <person name="Harrison M.J."/>
            <person name="Huang W."/>
            <person name="Hurgobin B."/>
            <person name="Li S."/>
            <person name="Liu C.W."/>
            <person name="McGrath A."/>
            <person name="Morahan G."/>
            <person name="Murray J."/>
            <person name="Weller J."/>
            <person name="Jian J."/>
            <person name="Singh K.B."/>
        </authorList>
    </citation>
    <scope>NUCLEOTIDE SEQUENCE [LARGE SCALE GENOMIC DNA]</scope>
    <source>
        <strain evidence="17">cv. Tanjil</strain>
        <tissue evidence="16">Whole plant</tissue>
    </source>
</reference>
<dbReference type="FunFam" id="1.10.510.10:FF:000095">
    <property type="entry name" value="protein STRUBBELIG-RECEPTOR FAMILY 8"/>
    <property type="match status" value="1"/>
</dbReference>
<dbReference type="InterPro" id="IPR000719">
    <property type="entry name" value="Prot_kinase_dom"/>
</dbReference>
<evidence type="ECO:0000256" key="7">
    <source>
        <dbReference type="ARBA" id="ARBA00022741"/>
    </source>
</evidence>
<evidence type="ECO:0000256" key="9">
    <source>
        <dbReference type="ARBA" id="ARBA00022989"/>
    </source>
</evidence>
<organism evidence="16 17">
    <name type="scientific">Lupinus angustifolius</name>
    <name type="common">Narrow-leaved blue lupine</name>
    <dbReference type="NCBI Taxonomy" id="3871"/>
    <lineage>
        <taxon>Eukaryota</taxon>
        <taxon>Viridiplantae</taxon>
        <taxon>Streptophyta</taxon>
        <taxon>Embryophyta</taxon>
        <taxon>Tracheophyta</taxon>
        <taxon>Spermatophyta</taxon>
        <taxon>Magnoliopsida</taxon>
        <taxon>eudicotyledons</taxon>
        <taxon>Gunneridae</taxon>
        <taxon>Pentapetalae</taxon>
        <taxon>rosids</taxon>
        <taxon>fabids</taxon>
        <taxon>Fabales</taxon>
        <taxon>Fabaceae</taxon>
        <taxon>Papilionoideae</taxon>
        <taxon>50 kb inversion clade</taxon>
        <taxon>genistoids sensu lato</taxon>
        <taxon>core genistoids</taxon>
        <taxon>Genisteae</taxon>
        <taxon>Lupinus</taxon>
    </lineage>
</organism>
<keyword evidence="10 13" id="KW-0472">Membrane</keyword>
<dbReference type="OMA" id="QIGMNCV"/>
<dbReference type="Proteomes" id="UP000188354">
    <property type="component" value="Chromosome LG15"/>
</dbReference>
<keyword evidence="17" id="KW-1185">Reference proteome</keyword>
<keyword evidence="6" id="KW-0677">Repeat</keyword>
<keyword evidence="2" id="KW-0597">Phosphoprotein</keyword>
<evidence type="ECO:0000313" key="16">
    <source>
        <dbReference type="EMBL" id="OIV96797.1"/>
    </source>
</evidence>
<dbReference type="SUPFAM" id="SSF56112">
    <property type="entry name" value="Protein kinase-like (PK-like)"/>
    <property type="match status" value="1"/>
</dbReference>
<dbReference type="EMBL" id="CM007375">
    <property type="protein sequence ID" value="OIV96797.1"/>
    <property type="molecule type" value="Genomic_DNA"/>
</dbReference>
<evidence type="ECO:0000256" key="4">
    <source>
        <dbReference type="ARBA" id="ARBA00022692"/>
    </source>
</evidence>
<feature type="transmembrane region" description="Helical" evidence="13">
    <location>
        <begin position="253"/>
        <end position="279"/>
    </location>
</feature>
<evidence type="ECO:0000256" key="12">
    <source>
        <dbReference type="SAM" id="MobiDB-lite"/>
    </source>
</evidence>
<dbReference type="OrthoDB" id="676979at2759"/>
<evidence type="ECO:0000256" key="3">
    <source>
        <dbReference type="ARBA" id="ARBA00022614"/>
    </source>
</evidence>
<keyword evidence="9 13" id="KW-1133">Transmembrane helix</keyword>
<dbReference type="InterPro" id="IPR011009">
    <property type="entry name" value="Kinase-like_dom_sf"/>
</dbReference>
<feature type="chain" id="PRO_5012453318" description="Protein kinase domain-containing protein" evidence="14">
    <location>
        <begin position="27"/>
        <end position="612"/>
    </location>
</feature>
<evidence type="ECO:0000259" key="15">
    <source>
        <dbReference type="PROSITE" id="PS50011"/>
    </source>
</evidence>
<dbReference type="SUPFAM" id="SSF52058">
    <property type="entry name" value="L domain-like"/>
    <property type="match status" value="1"/>
</dbReference>
<dbReference type="AlphaFoldDB" id="A0A1J7G8Z0"/>
<dbReference type="GO" id="GO:0016020">
    <property type="term" value="C:membrane"/>
    <property type="evidence" value="ECO:0007669"/>
    <property type="project" value="UniProtKB-SubCell"/>
</dbReference>
<evidence type="ECO:0000256" key="14">
    <source>
        <dbReference type="SAM" id="SignalP"/>
    </source>
</evidence>
<comment type="subcellular location">
    <subcellularLocation>
        <location evidence="1">Membrane</location>
    </subcellularLocation>
</comment>
<accession>A0A1J7G8Z0</accession>
<dbReference type="PROSITE" id="PS50011">
    <property type="entry name" value="PROTEIN_KINASE_DOM"/>
    <property type="match status" value="1"/>
</dbReference>
<dbReference type="PROSITE" id="PS00107">
    <property type="entry name" value="PROTEIN_KINASE_ATP"/>
    <property type="match status" value="1"/>
</dbReference>
<dbReference type="InterPro" id="IPR001611">
    <property type="entry name" value="Leu-rich_rpt"/>
</dbReference>
<evidence type="ECO:0000256" key="2">
    <source>
        <dbReference type="ARBA" id="ARBA00022553"/>
    </source>
</evidence>
<evidence type="ECO:0000313" key="17">
    <source>
        <dbReference type="Proteomes" id="UP000188354"/>
    </source>
</evidence>
<keyword evidence="8 11" id="KW-0067">ATP-binding</keyword>
<dbReference type="InterPro" id="IPR032675">
    <property type="entry name" value="LRR_dom_sf"/>
</dbReference>
<feature type="signal peptide" evidence="14">
    <location>
        <begin position="1"/>
        <end position="26"/>
    </location>
</feature>
<evidence type="ECO:0000256" key="10">
    <source>
        <dbReference type="ARBA" id="ARBA00023136"/>
    </source>
</evidence>
<keyword evidence="5 14" id="KW-0732">Signal</keyword>
<dbReference type="Gene3D" id="3.80.10.10">
    <property type="entry name" value="Ribonuclease Inhibitor"/>
    <property type="match status" value="1"/>
</dbReference>
<dbReference type="GO" id="GO:0005524">
    <property type="term" value="F:ATP binding"/>
    <property type="evidence" value="ECO:0007669"/>
    <property type="project" value="UniProtKB-UniRule"/>
</dbReference>
<sequence length="612" mass="67767">MDKNLCIFLIFSAVFIMGAMLLGVGAEPVEDKQALLDFLQNMDHDSSHFNWDGNSSVCQKWIGVTCNTDQSRVIALRLPGVGLSGPFPNNTLNLLSELQILSLESNGITGPFPTGFSELKYLTRLYLQFNKFSGPLPLDFSVWNNLSVVNLSNNSFNGSIPFSISNLTHLTSLVLANNSLSGEIPDINVTTLQELNLANNNLSGVVPEPLLKFPSSAFDGNNVTFPTALAPALPMQPPNAQPRKKTREISEPALLGIIIGGCVLAFFVAAAFIIVCWYGEEDADGKPVKSQKRKEVSMKREASESNKSPDKNKIVFIDDCYFAFDLEDLLRASAEILGKGTFGMTYKAALDDITNVVVKRLKEVTVRKRDFEHHMEVVGKIKHDNVSPLRAYFYSKEEKLIVYEYYQQGSISAMLHGKSEEGRSSLDWDSRLRIAIGAARGIAHIHAQIGGKLVHGNIKASNIFLNSQGYGCISDIGLATLMNPISPSAMRITGYHAPEVIDNRKATHASDVYSFGVLLLELLTGKSPANTRSEEVVNLVRWVNSVVREEWTAEVFDVELLRYPNIEEEMVEMLQLGLACAARIPDQRPKMRDVVRRLEEIPRVNTENRPSS</sequence>
<dbReference type="InterPro" id="IPR001245">
    <property type="entry name" value="Ser-Thr/Tyr_kinase_cat_dom"/>
</dbReference>
<dbReference type="FunFam" id="3.30.200.20:FF:000307">
    <property type="entry name" value="pollen receptor-like kinase 1"/>
    <property type="match status" value="1"/>
</dbReference>
<dbReference type="InterPro" id="IPR050994">
    <property type="entry name" value="At_inactive_RLKs"/>
</dbReference>
<dbReference type="Gramene" id="OIV96797">
    <property type="protein sequence ID" value="OIV96797"/>
    <property type="gene ID" value="TanjilG_18257"/>
</dbReference>
<feature type="domain" description="Protein kinase" evidence="15">
    <location>
        <begin position="331"/>
        <end position="604"/>
    </location>
</feature>
<dbReference type="Pfam" id="PF00560">
    <property type="entry name" value="LRR_1"/>
    <property type="match status" value="5"/>
</dbReference>
<evidence type="ECO:0000256" key="13">
    <source>
        <dbReference type="SAM" id="Phobius"/>
    </source>
</evidence>